<evidence type="ECO:0000313" key="5">
    <source>
        <dbReference type="Proteomes" id="UP000675881"/>
    </source>
</evidence>
<dbReference type="InterPro" id="IPR007725">
    <property type="entry name" value="TIMELESS_C"/>
</dbReference>
<dbReference type="AlphaFoldDB" id="A0A7R8CIG8"/>
<evidence type="ECO:0000313" key="4">
    <source>
        <dbReference type="EMBL" id="CAF2832174.1"/>
    </source>
</evidence>
<gene>
    <name evidence="4" type="ORF">LSAA_3923</name>
</gene>
<evidence type="ECO:0000256" key="2">
    <source>
        <dbReference type="SAM" id="MobiDB-lite"/>
    </source>
</evidence>
<name>A0A7R8CIG8_LEPSM</name>
<dbReference type="OrthoDB" id="6429365at2759"/>
<evidence type="ECO:0000256" key="1">
    <source>
        <dbReference type="ARBA" id="ARBA00008174"/>
    </source>
</evidence>
<reference evidence="4" key="1">
    <citation type="submission" date="2021-02" db="EMBL/GenBank/DDBJ databases">
        <authorList>
            <person name="Bekaert M."/>
        </authorList>
    </citation>
    <scope>NUCLEOTIDE SEQUENCE</scope>
    <source>
        <strain evidence="4">IoA-00</strain>
    </source>
</reference>
<dbReference type="Pfam" id="PF05029">
    <property type="entry name" value="TIMELESS_C"/>
    <property type="match status" value="1"/>
</dbReference>
<protein>
    <submittedName>
        <fullName evidence="4">PLAG1</fullName>
    </submittedName>
</protein>
<feature type="region of interest" description="Disordered" evidence="2">
    <location>
        <begin position="54"/>
        <end position="80"/>
    </location>
</feature>
<dbReference type="Proteomes" id="UP000675881">
    <property type="component" value="Chromosome 13"/>
</dbReference>
<keyword evidence="5" id="KW-1185">Reference proteome</keyword>
<proteinExistence type="inferred from homology"/>
<comment type="similarity">
    <text evidence="1">Belongs to the timeless family.</text>
</comment>
<evidence type="ECO:0000259" key="3">
    <source>
        <dbReference type="Pfam" id="PF05029"/>
    </source>
</evidence>
<accession>A0A7R8CIG8</accession>
<feature type="domain" description="Timeless C-terminal" evidence="3">
    <location>
        <begin position="126"/>
        <end position="193"/>
    </location>
</feature>
<dbReference type="EMBL" id="HG994592">
    <property type="protein sequence ID" value="CAF2832174.1"/>
    <property type="molecule type" value="Genomic_DNA"/>
</dbReference>
<organism evidence="4 5">
    <name type="scientific">Lepeophtheirus salmonis</name>
    <name type="common">Salmon louse</name>
    <name type="synonym">Caligus salmonis</name>
    <dbReference type="NCBI Taxonomy" id="72036"/>
    <lineage>
        <taxon>Eukaryota</taxon>
        <taxon>Metazoa</taxon>
        <taxon>Ecdysozoa</taxon>
        <taxon>Arthropoda</taxon>
        <taxon>Crustacea</taxon>
        <taxon>Multicrustacea</taxon>
        <taxon>Hexanauplia</taxon>
        <taxon>Copepoda</taxon>
        <taxon>Siphonostomatoida</taxon>
        <taxon>Caligidae</taxon>
        <taxon>Lepeophtheirus</taxon>
    </lineage>
</organism>
<sequence>MRNHKLLVIFEKVQSSYNFIKEHLEQYATVEVMIQYGYCLETFESNTTLITELGSQRGESESGTDNSPIPDENLEFSAPSPSEKVYVDEIEDLKDLLLSQGKEYLIDWLQEEIFNVILVKTHAKSKGSVEWKEGVLESIPYYSVFWNEGTLLVPWSIKEESGLKTNNFIMLLKKIGTFLPAEKDKHFPRIPFDCRHKKVNLDWNFAKPKLQNIEIRNEGHL</sequence>